<dbReference type="InterPro" id="IPR059066">
    <property type="entry name" value="Ig_Tag1-like_5th"/>
</dbReference>
<evidence type="ECO:0000313" key="4">
    <source>
        <dbReference type="EMBL" id="ODV83848.1"/>
    </source>
</evidence>
<name>A0A1E4SWH0_9ASCO</name>
<dbReference type="Proteomes" id="UP000094801">
    <property type="component" value="Unassembled WGS sequence"/>
</dbReference>
<keyword evidence="1" id="KW-1133">Transmembrane helix</keyword>
<keyword evidence="1" id="KW-0472">Membrane</keyword>
<evidence type="ECO:0008006" key="6">
    <source>
        <dbReference type="Google" id="ProtNLM"/>
    </source>
</evidence>
<sequence>MRQIHRGTMATGTGLATGTATNITPQQQQQLHQQQELQQHPSSARIVTAGGVDNISEYSFSERQPLIPTQRELSTATTYLSLPLTSSPIENITSKKSKFSTCCHRGIWILVLFIFFTIAGNLIYIFLTLQQQLIKVASIDVVSLNFGELSQEGGVDFSTCLKLQLDYEKTDKYHRFVFGTFGKYIDTVSFNITKDLPVSLGIDDIEGYVFDVGVNDNDLLVVNLNNQSYSQFDIGGIAQIKNGSLLANFVNSISKAYSNDELVNLKLGSTVNGNLNITKFGLIHDISLYVEQKFMGIDLRKTLDSVVNTTDFFSVDKLKIVGSQEGDEYTGNAIISARTFDWLTFELRPLEWEVSLPGCSGKDMYIASFHTEGFKFTNEDNRESFVGIPFNFTIPTLSHELTKVCSNDNGKSALNSVVSRFLDGDDIVAVVSGFIVNDDDDGWFNQFVQKLKVRLTLNPSSINFSPFEDPVKKIEIKSMGIQIMNGSPLISANVQLGIRLPKEIKGGLNHVDVKSVRGDIKLKNGAFDVCDINMNEWQQTSLNSKKLVYDVMLNDGLLNIENEDMLSMMIMEMINGGDVDVGLKMEVDTVIDSPFVSTTLNDIDLIMNHHIKASKKSLGDLMDSIKMKLNTIKFVASDSSFVKLQSEIALFNPFDIDVSNGLSSAKVDIGFNGSNIGVIEIGSFNLFSQQYNNLTALITLQIDSDTEKSRLEEMFGNYVSGNSPLMRVKGRTDSIEECQSLSNVMSNVEVEMLLPQFSNEDDGDDNDGKKKKKGKVKKSIFLIDSTIHVMTSEIELTVYNPIENHEVVVTIIEGKGSYDGTTIAYVSNGVKLTIPPGVQKTPRIPVTLVRSGIGGEILKGGLLSGGLSVDSQAVLGITLGKFEMDILFHGSGMDSKIRL</sequence>
<keyword evidence="1" id="KW-0812">Transmembrane</keyword>
<evidence type="ECO:0000256" key="1">
    <source>
        <dbReference type="SAM" id="Phobius"/>
    </source>
</evidence>
<gene>
    <name evidence="4" type="ORF">CANARDRAFT_72852</name>
</gene>
<keyword evidence="5" id="KW-1185">Reference proteome</keyword>
<dbReference type="InterPro" id="IPR055011">
    <property type="entry name" value="Tag1_C"/>
</dbReference>
<dbReference type="Pfam" id="PF26153">
    <property type="entry name" value="LEA-2L_5"/>
    <property type="match status" value="1"/>
</dbReference>
<reference evidence="5" key="1">
    <citation type="submission" date="2016-04" db="EMBL/GenBank/DDBJ databases">
        <title>Comparative genomics of biotechnologically important yeasts.</title>
        <authorList>
            <consortium name="DOE Joint Genome Institute"/>
            <person name="Riley R."/>
            <person name="Haridas S."/>
            <person name="Wolfe K.H."/>
            <person name="Lopes M.R."/>
            <person name="Hittinger C.T."/>
            <person name="Goker M."/>
            <person name="Salamov A."/>
            <person name="Wisecaver J."/>
            <person name="Long T.M."/>
            <person name="Aerts A.L."/>
            <person name="Barry K."/>
            <person name="Choi C."/>
            <person name="Clum A."/>
            <person name="Coughlan A.Y."/>
            <person name="Deshpande S."/>
            <person name="Douglass A.P."/>
            <person name="Hanson S.J."/>
            <person name="Klenk H.-P."/>
            <person name="Labutti K."/>
            <person name="Lapidus A."/>
            <person name="Lindquist E."/>
            <person name="Lipzen A."/>
            <person name="Meier-Kolthoff J.P."/>
            <person name="Ohm R.A."/>
            <person name="Otillar R.P."/>
            <person name="Pangilinan J."/>
            <person name="Peng Y."/>
            <person name="Rokas A."/>
            <person name="Rosa C.A."/>
            <person name="Scheuner C."/>
            <person name="Sibirny A.A."/>
            <person name="Slot J.C."/>
            <person name="Stielow J.B."/>
            <person name="Sun H."/>
            <person name="Kurtzman C.P."/>
            <person name="Blackwell M."/>
            <person name="Grigoriev I.V."/>
            <person name="Jeffries T.W."/>
        </authorList>
    </citation>
    <scope>NUCLEOTIDE SEQUENCE [LARGE SCALE GENOMIC DNA]</scope>
    <source>
        <strain evidence="5">NRRL YB-2248</strain>
    </source>
</reference>
<proteinExistence type="predicted"/>
<dbReference type="OrthoDB" id="5596576at2759"/>
<evidence type="ECO:0000259" key="3">
    <source>
        <dbReference type="Pfam" id="PF26153"/>
    </source>
</evidence>
<dbReference type="AlphaFoldDB" id="A0A1E4SWH0"/>
<evidence type="ECO:0000259" key="2">
    <source>
        <dbReference type="Pfam" id="PF22786"/>
    </source>
</evidence>
<evidence type="ECO:0000313" key="5">
    <source>
        <dbReference type="Proteomes" id="UP000094801"/>
    </source>
</evidence>
<organism evidence="4 5">
    <name type="scientific">[Candida] arabinofermentans NRRL YB-2248</name>
    <dbReference type="NCBI Taxonomy" id="983967"/>
    <lineage>
        <taxon>Eukaryota</taxon>
        <taxon>Fungi</taxon>
        <taxon>Dikarya</taxon>
        <taxon>Ascomycota</taxon>
        <taxon>Saccharomycotina</taxon>
        <taxon>Pichiomycetes</taxon>
        <taxon>Pichiales</taxon>
        <taxon>Pichiaceae</taxon>
        <taxon>Ogataea</taxon>
        <taxon>Ogataea/Candida clade</taxon>
    </lineage>
</organism>
<feature type="domain" description="Tag1-like fifth Ig-like" evidence="3">
    <location>
        <begin position="777"/>
        <end position="886"/>
    </location>
</feature>
<accession>A0A1E4SWH0</accession>
<protein>
    <recommendedName>
        <fullName evidence="6">AsmA-like C-terminal domain-containing protein</fullName>
    </recommendedName>
</protein>
<feature type="transmembrane region" description="Helical" evidence="1">
    <location>
        <begin position="106"/>
        <end position="127"/>
    </location>
</feature>
<feature type="domain" description="Tag1 C-terminal" evidence="2">
    <location>
        <begin position="510"/>
        <end position="604"/>
    </location>
</feature>
<dbReference type="EMBL" id="KV453860">
    <property type="protein sequence ID" value="ODV83848.1"/>
    <property type="molecule type" value="Genomic_DNA"/>
</dbReference>
<dbReference type="Pfam" id="PF22786">
    <property type="entry name" value="Tag1_C"/>
    <property type="match status" value="1"/>
</dbReference>